<dbReference type="Proteomes" id="UP000006038">
    <property type="component" value="Chromosome 11"/>
</dbReference>
<dbReference type="eggNOG" id="ENOG502QWBN">
    <property type="taxonomic scope" value="Eukaryota"/>
</dbReference>
<dbReference type="Gramene" id="OB11G19110.1">
    <property type="protein sequence ID" value="OB11G19110.1"/>
    <property type="gene ID" value="OB11G19110"/>
</dbReference>
<feature type="compositionally biased region" description="Low complexity" evidence="1">
    <location>
        <begin position="158"/>
        <end position="188"/>
    </location>
</feature>
<evidence type="ECO:0000313" key="2">
    <source>
        <dbReference type="EnsemblPlants" id="OB11G19110.1"/>
    </source>
</evidence>
<protein>
    <submittedName>
        <fullName evidence="2">Uncharacterized protein</fullName>
    </submittedName>
</protein>
<feature type="region of interest" description="Disordered" evidence="1">
    <location>
        <begin position="47"/>
        <end position="79"/>
    </location>
</feature>
<feature type="region of interest" description="Disordered" evidence="1">
    <location>
        <begin position="1"/>
        <end position="20"/>
    </location>
</feature>
<feature type="region of interest" description="Disordered" evidence="1">
    <location>
        <begin position="158"/>
        <end position="189"/>
    </location>
</feature>
<evidence type="ECO:0000313" key="3">
    <source>
        <dbReference type="Proteomes" id="UP000006038"/>
    </source>
</evidence>
<reference evidence="2" key="2">
    <citation type="submission" date="2013-04" db="UniProtKB">
        <authorList>
            <consortium name="EnsemblPlants"/>
        </authorList>
    </citation>
    <scope>IDENTIFICATION</scope>
</reference>
<proteinExistence type="predicted"/>
<dbReference type="AlphaFoldDB" id="J3N7X5"/>
<keyword evidence="3" id="KW-1185">Reference proteome</keyword>
<dbReference type="EnsemblPlants" id="OB11G19110.1">
    <property type="protein sequence ID" value="OB11G19110.1"/>
    <property type="gene ID" value="OB11G19110"/>
</dbReference>
<sequence length="259" mass="27049">MADQLHTFHGSSYPSTPPIPPVTDSAAGAIGSIVVFASAAAVLPEAVMSPTEKEETEENGRKKAHGYKSDGAGAGGLPAPSRPPVAKLLYYKWSVSQLKIDLTRFSKIKAPFDPEGSVESSRTALDWPARLHIAAKVADGMAFMHDALCGDGANANLSFSSSSSSEESTTSPPRSAAAPPRTTTPKASNVLFTATMEPRISEYGVTAPPLPPPPSQSSGPSEIAMRCIDASSLPPTMREVAGMVNAICEEHDRSISSEA</sequence>
<organism evidence="2">
    <name type="scientific">Oryza brachyantha</name>
    <name type="common">malo sina</name>
    <dbReference type="NCBI Taxonomy" id="4533"/>
    <lineage>
        <taxon>Eukaryota</taxon>
        <taxon>Viridiplantae</taxon>
        <taxon>Streptophyta</taxon>
        <taxon>Embryophyta</taxon>
        <taxon>Tracheophyta</taxon>
        <taxon>Spermatophyta</taxon>
        <taxon>Magnoliopsida</taxon>
        <taxon>Liliopsida</taxon>
        <taxon>Poales</taxon>
        <taxon>Poaceae</taxon>
        <taxon>BOP clade</taxon>
        <taxon>Oryzoideae</taxon>
        <taxon>Oryzeae</taxon>
        <taxon>Oryzinae</taxon>
        <taxon>Oryza</taxon>
    </lineage>
</organism>
<accession>J3N7X5</accession>
<name>J3N7X5_ORYBR</name>
<evidence type="ECO:0000256" key="1">
    <source>
        <dbReference type="SAM" id="MobiDB-lite"/>
    </source>
</evidence>
<feature type="region of interest" description="Disordered" evidence="1">
    <location>
        <begin position="203"/>
        <end position="222"/>
    </location>
</feature>
<reference evidence="2" key="1">
    <citation type="journal article" date="2013" name="Nat. Commun.">
        <title>Whole-genome sequencing of Oryza brachyantha reveals mechanisms underlying Oryza genome evolution.</title>
        <authorList>
            <person name="Chen J."/>
            <person name="Huang Q."/>
            <person name="Gao D."/>
            <person name="Wang J."/>
            <person name="Lang Y."/>
            <person name="Liu T."/>
            <person name="Li B."/>
            <person name="Bai Z."/>
            <person name="Luis Goicoechea J."/>
            <person name="Liang C."/>
            <person name="Chen C."/>
            <person name="Zhang W."/>
            <person name="Sun S."/>
            <person name="Liao Y."/>
            <person name="Zhang X."/>
            <person name="Yang L."/>
            <person name="Song C."/>
            <person name="Wang M."/>
            <person name="Shi J."/>
            <person name="Liu G."/>
            <person name="Liu J."/>
            <person name="Zhou H."/>
            <person name="Zhou W."/>
            <person name="Yu Q."/>
            <person name="An N."/>
            <person name="Chen Y."/>
            <person name="Cai Q."/>
            <person name="Wang B."/>
            <person name="Liu B."/>
            <person name="Min J."/>
            <person name="Huang Y."/>
            <person name="Wu H."/>
            <person name="Li Z."/>
            <person name="Zhang Y."/>
            <person name="Yin Y."/>
            <person name="Song W."/>
            <person name="Jiang J."/>
            <person name="Jackson S.A."/>
            <person name="Wing R.A."/>
            <person name="Wang J."/>
            <person name="Chen M."/>
        </authorList>
    </citation>
    <scope>NUCLEOTIDE SEQUENCE [LARGE SCALE GENOMIC DNA]</scope>
    <source>
        <strain evidence="2">cv. IRGC 101232</strain>
    </source>
</reference>
<dbReference type="HOGENOM" id="CLU_1075081_0_0_1"/>